<evidence type="ECO:0000313" key="2">
    <source>
        <dbReference type="EMBL" id="KAJ7393221.1"/>
    </source>
</evidence>
<evidence type="ECO:0000256" key="1">
    <source>
        <dbReference type="SAM" id="MobiDB-lite"/>
    </source>
</evidence>
<dbReference type="AlphaFoldDB" id="A0A9X0DB66"/>
<evidence type="ECO:0000313" key="3">
    <source>
        <dbReference type="Proteomes" id="UP001163046"/>
    </source>
</evidence>
<keyword evidence="3" id="KW-1185">Reference proteome</keyword>
<organism evidence="2 3">
    <name type="scientific">Desmophyllum pertusum</name>
    <dbReference type="NCBI Taxonomy" id="174260"/>
    <lineage>
        <taxon>Eukaryota</taxon>
        <taxon>Metazoa</taxon>
        <taxon>Cnidaria</taxon>
        <taxon>Anthozoa</taxon>
        <taxon>Hexacorallia</taxon>
        <taxon>Scleractinia</taxon>
        <taxon>Caryophylliina</taxon>
        <taxon>Caryophylliidae</taxon>
        <taxon>Desmophyllum</taxon>
    </lineage>
</organism>
<reference evidence="2" key="1">
    <citation type="submission" date="2023-01" db="EMBL/GenBank/DDBJ databases">
        <title>Genome assembly of the deep-sea coral Lophelia pertusa.</title>
        <authorList>
            <person name="Herrera S."/>
            <person name="Cordes E."/>
        </authorList>
    </citation>
    <scope>NUCLEOTIDE SEQUENCE</scope>
    <source>
        <strain evidence="2">USNM1676648</strain>
        <tissue evidence="2">Polyp</tissue>
    </source>
</reference>
<dbReference type="EMBL" id="MU825398">
    <property type="protein sequence ID" value="KAJ7393221.1"/>
    <property type="molecule type" value="Genomic_DNA"/>
</dbReference>
<comment type="caution">
    <text evidence="2">The sequence shown here is derived from an EMBL/GenBank/DDBJ whole genome shotgun (WGS) entry which is preliminary data.</text>
</comment>
<gene>
    <name evidence="2" type="ORF">OS493_006190</name>
</gene>
<feature type="region of interest" description="Disordered" evidence="1">
    <location>
        <begin position="1"/>
        <end position="22"/>
    </location>
</feature>
<accession>A0A9X0DB66</accession>
<sequence length="148" mass="17060">MGDVQREGNRSYGNLSPKNKEHYKEIARRINAQEGGPPDAIVKTTISNIRTKEEEKAVYLPACWNKTTKHCFMSHVPSFVIHMPHDEVADHVLRDEAADHVLHDKATDHVLHDEAADHVLQDEVPYSPVMTRQLRCRKKKKRVTFLMK</sequence>
<dbReference type="Proteomes" id="UP001163046">
    <property type="component" value="Unassembled WGS sequence"/>
</dbReference>
<protein>
    <submittedName>
        <fullName evidence="2">Uncharacterized protein</fullName>
    </submittedName>
</protein>
<proteinExistence type="predicted"/>
<name>A0A9X0DB66_9CNID</name>